<comment type="caution">
    <text evidence="2">The sequence shown here is derived from an EMBL/GenBank/DDBJ whole genome shotgun (WGS) entry which is preliminary data.</text>
</comment>
<proteinExistence type="predicted"/>
<name>A0AAJ0BLK9_9PEZI</name>
<protein>
    <submittedName>
        <fullName evidence="2">Heterokaryon incompatibility protein-domain-containing protein</fullName>
    </submittedName>
</protein>
<evidence type="ECO:0000313" key="2">
    <source>
        <dbReference type="EMBL" id="KAK1760456.1"/>
    </source>
</evidence>
<dbReference type="EMBL" id="MU839827">
    <property type="protein sequence ID" value="KAK1760456.1"/>
    <property type="molecule type" value="Genomic_DNA"/>
</dbReference>
<sequence>MALCSRCQRFDIQAFAPGRVGRSRGYPLTAVKQAAADGCCFCKLVLESFRMTGLKGPSRGLEAERYHGRGQFSPLEGSFWARIGRSLQELIDPRWVHFDTITGIGASDESLRIKKLTASVNGWKAKTSIHLAADEETPASVSGDIIGRISDSVRLPDIETIREWYINCQRNHPECNKSLSQCESFNAEEVPLPARLVKIDISDTNTGDAGHPDRVFFQLCDTEGLSGKYIALTHRWDESTEASRTLKGNLEGRKAPDELAWNYPQLSTVFLEAALCAYRLGVQYIWIDTLCIVQDDPVDWSRESGKMADYYQHALLTIVATAAVESRILFKQLRVEDISKLARLPYRDRNGECKGYFYAQSAEQAVAEEEYLRQVYYNELFQRGWTFQEFTLSRRLLTFTNGTVYMQCQNKRALSLTGESVGYQKFAIETLSSPAAILDSWEIAAATFSSLQFTKIDRDRFVALAGVVSEFHQAIHAAARGRGETEREFHNAFGHWFENGTEGRGRAARALLWRRIEPIEGDPFKPQHGELVRAAGVPTWSWASMGCRSSPVTGKESMAGMGVRWPVAREFDKSSGFRMVCSAEALRPPEELMGIQLNTSAATSFPTAEEYAEHSEFRVLRIHGRVYQLSIRGQFADDEDRVAATKLSRRRENLPRRLASTSQMHWRRVSLNAAPEFTIGWASLEDPDFQTDEALSTCGTIYALFVARTPRIQGGYEFGNVTGYHTAFQVLFLTKVNASTSDDCYQRIGYGRLFGNDVDKCFGSVAEETIWLL</sequence>
<reference evidence="2" key="1">
    <citation type="submission" date="2023-06" db="EMBL/GenBank/DDBJ databases">
        <title>Genome-scale phylogeny and comparative genomics of the fungal order Sordariales.</title>
        <authorList>
            <consortium name="Lawrence Berkeley National Laboratory"/>
            <person name="Hensen N."/>
            <person name="Bonometti L."/>
            <person name="Westerberg I."/>
            <person name="Brannstrom I.O."/>
            <person name="Guillou S."/>
            <person name="Cros-Aarteil S."/>
            <person name="Calhoun S."/>
            <person name="Haridas S."/>
            <person name="Kuo A."/>
            <person name="Mondo S."/>
            <person name="Pangilinan J."/>
            <person name="Riley R."/>
            <person name="Labutti K."/>
            <person name="Andreopoulos B."/>
            <person name="Lipzen A."/>
            <person name="Chen C."/>
            <person name="Yanf M."/>
            <person name="Daum C."/>
            <person name="Ng V."/>
            <person name="Clum A."/>
            <person name="Steindorff A."/>
            <person name="Ohm R."/>
            <person name="Martin F."/>
            <person name="Silar P."/>
            <person name="Natvig D."/>
            <person name="Lalanne C."/>
            <person name="Gautier V."/>
            <person name="Ament-Velasquez S.L."/>
            <person name="Kruys A."/>
            <person name="Hutchinson M.I."/>
            <person name="Powell A.J."/>
            <person name="Barry K."/>
            <person name="Miller A.N."/>
            <person name="Grigoriev I.V."/>
            <person name="Debuchy R."/>
            <person name="Gladieux P."/>
            <person name="Thoren M.H."/>
            <person name="Johannesson H."/>
        </authorList>
    </citation>
    <scope>NUCLEOTIDE SEQUENCE</scope>
    <source>
        <strain evidence="2">PSN4</strain>
    </source>
</reference>
<evidence type="ECO:0000313" key="3">
    <source>
        <dbReference type="Proteomes" id="UP001239445"/>
    </source>
</evidence>
<dbReference type="Pfam" id="PF06985">
    <property type="entry name" value="HET"/>
    <property type="match status" value="1"/>
</dbReference>
<dbReference type="AlphaFoldDB" id="A0AAJ0BLK9"/>
<dbReference type="PANTHER" id="PTHR33112">
    <property type="entry name" value="DOMAIN PROTEIN, PUTATIVE-RELATED"/>
    <property type="match status" value="1"/>
</dbReference>
<accession>A0AAJ0BLK9</accession>
<dbReference type="InterPro" id="IPR010730">
    <property type="entry name" value="HET"/>
</dbReference>
<feature type="domain" description="Heterokaryon incompatibility" evidence="1">
    <location>
        <begin position="229"/>
        <end position="389"/>
    </location>
</feature>
<evidence type="ECO:0000259" key="1">
    <source>
        <dbReference type="Pfam" id="PF06985"/>
    </source>
</evidence>
<gene>
    <name evidence="2" type="ORF">QBC47DRAFT_367160</name>
</gene>
<keyword evidence="3" id="KW-1185">Reference proteome</keyword>
<organism evidence="2 3">
    <name type="scientific">Echria macrotheca</name>
    <dbReference type="NCBI Taxonomy" id="438768"/>
    <lineage>
        <taxon>Eukaryota</taxon>
        <taxon>Fungi</taxon>
        <taxon>Dikarya</taxon>
        <taxon>Ascomycota</taxon>
        <taxon>Pezizomycotina</taxon>
        <taxon>Sordariomycetes</taxon>
        <taxon>Sordariomycetidae</taxon>
        <taxon>Sordariales</taxon>
        <taxon>Schizotheciaceae</taxon>
        <taxon>Echria</taxon>
    </lineage>
</organism>
<dbReference type="PANTHER" id="PTHR33112:SF10">
    <property type="entry name" value="TOL"/>
    <property type="match status" value="1"/>
</dbReference>
<dbReference type="Proteomes" id="UP001239445">
    <property type="component" value="Unassembled WGS sequence"/>
</dbReference>